<evidence type="ECO:0000256" key="5">
    <source>
        <dbReference type="SAM" id="Phobius"/>
    </source>
</evidence>
<dbReference type="Proteomes" id="UP000034680">
    <property type="component" value="Unassembled WGS sequence"/>
</dbReference>
<keyword evidence="4 5" id="KW-0472">Membrane</keyword>
<dbReference type="GO" id="GO:0016020">
    <property type="term" value="C:membrane"/>
    <property type="evidence" value="ECO:0007669"/>
    <property type="project" value="UniProtKB-SubCell"/>
</dbReference>
<dbReference type="Pfam" id="PF04116">
    <property type="entry name" value="FA_hydroxylase"/>
    <property type="match status" value="1"/>
</dbReference>
<reference evidence="7 8" key="1">
    <citation type="submission" date="2015-05" db="EMBL/GenBank/DDBJ databases">
        <title>Distinctive expansion of gene families associated with plant cell wall degradation and secondary metabolism in the genomes of grapevine trunk pathogens.</title>
        <authorList>
            <person name="Lawrence D.P."/>
            <person name="Travadon R."/>
            <person name="Rolshausen P.E."/>
            <person name="Baumgartner K."/>
        </authorList>
    </citation>
    <scope>NUCLEOTIDE SEQUENCE [LARGE SCALE GENOMIC DNA]</scope>
    <source>
        <strain evidence="7">DA912</strain>
    </source>
</reference>
<dbReference type="GO" id="GO:0006696">
    <property type="term" value="P:ergosterol biosynthetic process"/>
    <property type="evidence" value="ECO:0007669"/>
    <property type="project" value="EnsemblFungi"/>
</dbReference>
<dbReference type="OrthoDB" id="6354873at2759"/>
<accession>A0A0G2HFI7</accession>
<comment type="caution">
    <text evidence="7">The sequence shown here is derived from an EMBL/GenBank/DDBJ whole genome shotgun (WGS) entry which is preliminary data.</text>
</comment>
<dbReference type="STRING" id="1214573.A0A0G2HFI7"/>
<feature type="domain" description="Fatty acid hydroxylase" evidence="6">
    <location>
        <begin position="193"/>
        <end position="318"/>
    </location>
</feature>
<feature type="transmembrane region" description="Helical" evidence="5">
    <location>
        <begin position="261"/>
        <end position="278"/>
    </location>
</feature>
<evidence type="ECO:0000313" key="7">
    <source>
        <dbReference type="EMBL" id="KKY33858.1"/>
    </source>
</evidence>
<comment type="subcellular location">
    <subcellularLocation>
        <location evidence="1">Membrane</location>
    </subcellularLocation>
</comment>
<gene>
    <name evidence="7" type="ORF">UCDDA912_g06237</name>
</gene>
<evidence type="ECO:0000256" key="4">
    <source>
        <dbReference type="ARBA" id="ARBA00023136"/>
    </source>
</evidence>
<dbReference type="PANTHER" id="PTHR11863">
    <property type="entry name" value="STEROL DESATURASE"/>
    <property type="match status" value="1"/>
</dbReference>
<keyword evidence="8" id="KW-1185">Reference proteome</keyword>
<evidence type="ECO:0000259" key="6">
    <source>
        <dbReference type="Pfam" id="PF04116"/>
    </source>
</evidence>
<keyword evidence="3 5" id="KW-1133">Transmembrane helix</keyword>
<dbReference type="AlphaFoldDB" id="A0A0G2HFI7"/>
<evidence type="ECO:0000256" key="3">
    <source>
        <dbReference type="ARBA" id="ARBA00022989"/>
    </source>
</evidence>
<reference evidence="7 8" key="2">
    <citation type="submission" date="2015-05" db="EMBL/GenBank/DDBJ databases">
        <authorList>
            <person name="Morales-Cruz A."/>
            <person name="Amrine K.C."/>
            <person name="Cantu D."/>
        </authorList>
    </citation>
    <scope>NUCLEOTIDE SEQUENCE [LARGE SCALE GENOMIC DNA]</scope>
    <source>
        <strain evidence="7">DA912</strain>
    </source>
</reference>
<dbReference type="InterPro" id="IPR050307">
    <property type="entry name" value="Sterol_Desaturase_Related"/>
</dbReference>
<sequence>MDIVLEIVDTLFGDYLYATLHPAKPAPYDFPHPPSNETVNGHAFSAWAYKPSTHYFYLEPSEYAYMSQWPRDNIYRQALSLFLIVWSVLSLTEYLSSERASQLTIISPRLFGLVVYFVFASLSYVFVFDKKTKEHPKYLRNQVALEIKQTMASMPFMSICTTPLMLAEVRGHSKLYDAAAEAPFAAYSWVQFPFFVMFTDFCIYWIHRWLHHPLIYKNLHKPHHRWIMPTPFASHAFHPLDGFAQSFPYHVFPFFFPLQKLSYVFLFVFVNFWTIIIHDGEFVSDNPVVNGAACHSIHHLAFNYNYGQYTTLWDRMGGSYRKPDPSVFDKQENMSQAQWEKQSREMEKMVRVVEGVDDRSYLPEAKKTR</sequence>
<evidence type="ECO:0000256" key="2">
    <source>
        <dbReference type="ARBA" id="ARBA00022692"/>
    </source>
</evidence>
<dbReference type="GO" id="GO:0000248">
    <property type="term" value="F:C-5 sterol desaturase activity"/>
    <property type="evidence" value="ECO:0007669"/>
    <property type="project" value="EnsemblFungi"/>
</dbReference>
<feature type="transmembrane region" description="Helical" evidence="5">
    <location>
        <begin position="186"/>
        <end position="206"/>
    </location>
</feature>
<keyword evidence="2 5" id="KW-0812">Transmembrane</keyword>
<dbReference type="GO" id="GO:0005506">
    <property type="term" value="F:iron ion binding"/>
    <property type="evidence" value="ECO:0007669"/>
    <property type="project" value="InterPro"/>
</dbReference>
<proteinExistence type="predicted"/>
<organism evidence="7 8">
    <name type="scientific">Diaporthe ampelina</name>
    <dbReference type="NCBI Taxonomy" id="1214573"/>
    <lineage>
        <taxon>Eukaryota</taxon>
        <taxon>Fungi</taxon>
        <taxon>Dikarya</taxon>
        <taxon>Ascomycota</taxon>
        <taxon>Pezizomycotina</taxon>
        <taxon>Sordariomycetes</taxon>
        <taxon>Sordariomycetidae</taxon>
        <taxon>Diaporthales</taxon>
        <taxon>Diaporthaceae</taxon>
        <taxon>Diaporthe</taxon>
    </lineage>
</organism>
<feature type="transmembrane region" description="Helical" evidence="5">
    <location>
        <begin position="78"/>
        <end position="97"/>
    </location>
</feature>
<feature type="transmembrane region" description="Helical" evidence="5">
    <location>
        <begin position="109"/>
        <end position="128"/>
    </location>
</feature>
<name>A0A0G2HFI7_9PEZI</name>
<dbReference type="InterPro" id="IPR006694">
    <property type="entry name" value="Fatty_acid_hydroxylase"/>
</dbReference>
<evidence type="ECO:0000256" key="1">
    <source>
        <dbReference type="ARBA" id="ARBA00004370"/>
    </source>
</evidence>
<protein>
    <submittedName>
        <fullName evidence="7">Putative c-5 sterol desaturase</fullName>
    </submittedName>
</protein>
<dbReference type="GO" id="GO:0005788">
    <property type="term" value="C:endoplasmic reticulum lumen"/>
    <property type="evidence" value="ECO:0007669"/>
    <property type="project" value="EnsemblFungi"/>
</dbReference>
<evidence type="ECO:0000313" key="8">
    <source>
        <dbReference type="Proteomes" id="UP000034680"/>
    </source>
</evidence>
<dbReference type="EMBL" id="LCUC01000226">
    <property type="protein sequence ID" value="KKY33858.1"/>
    <property type="molecule type" value="Genomic_DNA"/>
</dbReference>